<evidence type="ECO:0000256" key="1">
    <source>
        <dbReference type="SAM" id="Phobius"/>
    </source>
</evidence>
<feature type="transmembrane region" description="Helical" evidence="1">
    <location>
        <begin position="27"/>
        <end position="48"/>
    </location>
</feature>
<keyword evidence="1" id="KW-0472">Membrane</keyword>
<accession>A0A8S1N883</accession>
<dbReference type="AlphaFoldDB" id="A0A8S1N883"/>
<reference evidence="2" key="1">
    <citation type="submission" date="2021-01" db="EMBL/GenBank/DDBJ databases">
        <authorList>
            <consortium name="Genoscope - CEA"/>
            <person name="William W."/>
        </authorList>
    </citation>
    <scope>NUCLEOTIDE SEQUENCE</scope>
</reference>
<proteinExistence type="predicted"/>
<sequence>MKKRDQLSHFLRLVQYCLPNLRLRNQFIIIVAILVLLIVAIFAIWNLAHQYILNSLFLDESDKLYDTQSKIRISFMLNNYKSYFYQIFALNGNALISFHRLYLRTKNEVVKSSLQIDKRFQMDYEGIIQIPDPLRILNEYGSNISNSFMCYSNTSAYNSPLTEEQRIGIKLQEQIQAYGQMLYQGSLIMQSNIYSYIELQKINNLYPCVNRGKGIYTYAPEKRDWYKTLKQTYYNTTQYDQYTLKFTAPYLLFTYQTIGLSMTLPIVDENVKFVGGVSSTFLGSKLVQYLSNNETGFQLIYLVSEDGTLIMHPFTVQANYLPLFIYNESYTGFNLTDWNEIKNKDGISSCLTFNLRTTLKCRFNSVTQQEMIVSIENLTEYKMYLIMLLSSEEYVTFTSSFHTKLQQNLINETLVQISSLIILFFVLCLIIIIVTQILFQPVEIIVNTTQQWLHKRKQHVQLIIPKMTQLVVSNEIQMLEKACQYMYKILEMTSFHKSEQCEAIEKIQYPTHQIQITPFIEYYRFIESMNGKKQNKIKNYVQDKLKIQRIFNSILKTKINIKSQI</sequence>
<evidence type="ECO:0000313" key="2">
    <source>
        <dbReference type="EMBL" id="CAD8088968.1"/>
    </source>
</evidence>
<gene>
    <name evidence="2" type="ORF">PSON_ATCC_30995.1.T0530195</name>
</gene>
<protein>
    <submittedName>
        <fullName evidence="2">Uncharacterized protein</fullName>
    </submittedName>
</protein>
<keyword evidence="1" id="KW-0812">Transmembrane</keyword>
<feature type="transmembrane region" description="Helical" evidence="1">
    <location>
        <begin position="83"/>
        <end position="103"/>
    </location>
</feature>
<comment type="caution">
    <text evidence="2">The sequence shown here is derived from an EMBL/GenBank/DDBJ whole genome shotgun (WGS) entry which is preliminary data.</text>
</comment>
<organism evidence="2 3">
    <name type="scientific">Paramecium sonneborni</name>
    <dbReference type="NCBI Taxonomy" id="65129"/>
    <lineage>
        <taxon>Eukaryota</taxon>
        <taxon>Sar</taxon>
        <taxon>Alveolata</taxon>
        <taxon>Ciliophora</taxon>
        <taxon>Intramacronucleata</taxon>
        <taxon>Oligohymenophorea</taxon>
        <taxon>Peniculida</taxon>
        <taxon>Parameciidae</taxon>
        <taxon>Paramecium</taxon>
    </lineage>
</organism>
<dbReference type="OrthoDB" id="296244at2759"/>
<name>A0A8S1N883_9CILI</name>
<keyword evidence="3" id="KW-1185">Reference proteome</keyword>
<keyword evidence="1" id="KW-1133">Transmembrane helix</keyword>
<dbReference type="EMBL" id="CAJJDN010000053">
    <property type="protein sequence ID" value="CAD8088968.1"/>
    <property type="molecule type" value="Genomic_DNA"/>
</dbReference>
<feature type="transmembrane region" description="Helical" evidence="1">
    <location>
        <begin position="414"/>
        <end position="439"/>
    </location>
</feature>
<dbReference type="Proteomes" id="UP000692954">
    <property type="component" value="Unassembled WGS sequence"/>
</dbReference>
<evidence type="ECO:0000313" key="3">
    <source>
        <dbReference type="Proteomes" id="UP000692954"/>
    </source>
</evidence>